<dbReference type="PRINTS" id="PR00083">
    <property type="entry name" value="HOLDHDRGNASE"/>
</dbReference>
<comment type="pathway">
    <text evidence="2 12">Amino-acid biosynthesis; L-histidine biosynthesis; L-histidine from 5-phospho-alpha-D-ribose 1-diphosphate: step 9/9.</text>
</comment>
<keyword evidence="12" id="KW-0028">Amino-acid biosynthesis</keyword>
<feature type="binding site" evidence="12 16">
    <location>
        <position position="287"/>
    </location>
    <ligand>
        <name>substrate</name>
    </ligand>
</feature>
<evidence type="ECO:0000256" key="8">
    <source>
        <dbReference type="ARBA" id="ARBA00023002"/>
    </source>
</evidence>
<dbReference type="Gene3D" id="3.40.50.1980">
    <property type="entry name" value="Nitrogenase molybdenum iron protein domain"/>
    <property type="match status" value="2"/>
</dbReference>
<feature type="active site" description="Proton acceptor" evidence="12 14">
    <location>
        <position position="357"/>
    </location>
</feature>
<feature type="binding site" evidence="12 16">
    <location>
        <position position="290"/>
    </location>
    <ligand>
        <name>substrate</name>
    </ligand>
</feature>
<gene>
    <name evidence="12" type="primary">hisD</name>
    <name evidence="19" type="ORF">AN277_0209845</name>
</gene>
<evidence type="ECO:0000313" key="20">
    <source>
        <dbReference type="Proteomes" id="UP000053171"/>
    </source>
</evidence>
<evidence type="ECO:0000256" key="13">
    <source>
        <dbReference type="PIRNR" id="PIRNR000099"/>
    </source>
</evidence>
<dbReference type="GO" id="GO:0008270">
    <property type="term" value="F:zinc ion binding"/>
    <property type="evidence" value="ECO:0007669"/>
    <property type="project" value="UniProtKB-UniRule"/>
</dbReference>
<feature type="binding site" evidence="12 17">
    <location>
        <position position="287"/>
    </location>
    <ligand>
        <name>Zn(2+)</name>
        <dbReference type="ChEBI" id="CHEBI:29105"/>
    </ligand>
</feature>
<dbReference type="PIRSF" id="PIRSF000099">
    <property type="entry name" value="Histidinol_dh"/>
    <property type="match status" value="1"/>
</dbReference>
<evidence type="ECO:0000256" key="14">
    <source>
        <dbReference type="PIRSR" id="PIRSR000099-1"/>
    </source>
</evidence>
<dbReference type="GO" id="GO:0004399">
    <property type="term" value="F:histidinol dehydrogenase activity"/>
    <property type="evidence" value="ECO:0007669"/>
    <property type="project" value="UniProtKB-UniRule"/>
</dbReference>
<sequence>MARVSTSIPAETAPTEGPAMRVLDLRGRDLDPAALAGLLPRPSGEYLAHAEESVAQIIRRVRAEGAPALRELSARFDGVEQSGLRVPPEALERALAELDPGVREALETAIGRIRAFAAAQKPATTELEVAPGARLVNRWTPVRRVGLYVPGGLAVYPSSVVMNAVPAQAAGVESVVLCTPPQREFGGLPHPTTLAAAALLSIEEVWAIGGAQALAAMAHGLRPDEQQPQPLEPVDILTGPGNVYVAMAKRQLRSVVGVDGEAGTTEIAVIADAAADPVYVAADLISQAEHDPHAGSVLITDSAPLAEAVARQVRVQAARTQHAERVAQALTGPQSGVVLTDSLEHSVAVADAWAPEHLEIQTADPRVVAARIRNAGAVFLGPHSPVPLGDYAAGSNHVLPTGGSARWASGLNTATFMKVVQLIEYSAEALAAVAPTVRALAEAEDLPAHGRAVAVRTEPTGAGE</sequence>
<evidence type="ECO:0000256" key="4">
    <source>
        <dbReference type="ARBA" id="ARBA00012965"/>
    </source>
</evidence>
<dbReference type="Gene3D" id="1.20.5.1300">
    <property type="match status" value="1"/>
</dbReference>
<evidence type="ECO:0000256" key="11">
    <source>
        <dbReference type="ARBA" id="ARBA00049489"/>
    </source>
</evidence>
<keyword evidence="6 12" id="KW-0479">Metal-binding</keyword>
<feature type="binding site" evidence="12 16">
    <location>
        <position position="444"/>
    </location>
    <ligand>
        <name>substrate</name>
    </ligand>
</feature>
<feature type="binding site" evidence="12 17">
    <location>
        <position position="449"/>
    </location>
    <ligand>
        <name>Zn(2+)</name>
        <dbReference type="ChEBI" id="CHEBI:29105"/>
    </ligand>
</feature>
<protein>
    <recommendedName>
        <fullName evidence="5 12">Histidinol dehydrogenase</fullName>
        <shortName evidence="12">HDH</shortName>
        <ecNumber evidence="4 12">1.1.1.23</ecNumber>
    </recommendedName>
</protein>
<comment type="catalytic activity">
    <reaction evidence="11 12">
        <text>L-histidinol + 2 NAD(+) + H2O = L-histidine + 2 NADH + 3 H(+)</text>
        <dbReference type="Rhea" id="RHEA:20641"/>
        <dbReference type="ChEBI" id="CHEBI:15377"/>
        <dbReference type="ChEBI" id="CHEBI:15378"/>
        <dbReference type="ChEBI" id="CHEBI:57540"/>
        <dbReference type="ChEBI" id="CHEBI:57595"/>
        <dbReference type="ChEBI" id="CHEBI:57699"/>
        <dbReference type="ChEBI" id="CHEBI:57945"/>
        <dbReference type="EC" id="1.1.1.23"/>
    </reaction>
</comment>
<dbReference type="InterPro" id="IPR022695">
    <property type="entry name" value="Histidinol_DH_monofunct"/>
</dbReference>
<feature type="binding site" evidence="12 15">
    <location>
        <position position="212"/>
    </location>
    <ligand>
        <name>NAD(+)</name>
        <dbReference type="ChEBI" id="CHEBI:57540"/>
    </ligand>
</feature>
<dbReference type="EC" id="1.1.1.23" evidence="4 12"/>
<evidence type="ECO:0000256" key="15">
    <source>
        <dbReference type="PIRSR" id="PIRSR000099-2"/>
    </source>
</evidence>
<evidence type="ECO:0000256" key="2">
    <source>
        <dbReference type="ARBA" id="ARBA00004940"/>
    </source>
</evidence>
<feature type="binding site" evidence="12 17">
    <location>
        <position position="290"/>
    </location>
    <ligand>
        <name>Zn(2+)</name>
        <dbReference type="ChEBI" id="CHEBI:29105"/>
    </ligand>
</feature>
<evidence type="ECO:0000256" key="12">
    <source>
        <dbReference type="HAMAP-Rule" id="MF_01024"/>
    </source>
</evidence>
<evidence type="ECO:0000256" key="9">
    <source>
        <dbReference type="ARBA" id="ARBA00023027"/>
    </source>
</evidence>
<evidence type="ECO:0000256" key="5">
    <source>
        <dbReference type="ARBA" id="ARBA00016531"/>
    </source>
</evidence>
<dbReference type="InterPro" id="IPR012131">
    <property type="entry name" value="Hstdl_DH"/>
</dbReference>
<keyword evidence="9 12" id="KW-0520">NAD</keyword>
<feature type="binding site" evidence="12 16">
    <location>
        <position position="265"/>
    </location>
    <ligand>
        <name>substrate</name>
    </ligand>
</feature>
<feature type="binding site" evidence="12 17">
    <location>
        <position position="390"/>
    </location>
    <ligand>
        <name>Zn(2+)</name>
        <dbReference type="ChEBI" id="CHEBI:29105"/>
    </ligand>
</feature>
<dbReference type="HAMAP" id="MF_01024">
    <property type="entry name" value="HisD"/>
    <property type="match status" value="1"/>
</dbReference>
<evidence type="ECO:0000256" key="3">
    <source>
        <dbReference type="ARBA" id="ARBA00010178"/>
    </source>
</evidence>
<dbReference type="AlphaFoldDB" id="A0A199NQ71"/>
<evidence type="ECO:0000256" key="7">
    <source>
        <dbReference type="ARBA" id="ARBA00022833"/>
    </source>
</evidence>
<evidence type="ECO:0000256" key="16">
    <source>
        <dbReference type="PIRSR" id="PIRSR000099-3"/>
    </source>
</evidence>
<accession>A0A199NQ71</accession>
<keyword evidence="8 12" id="KW-0560">Oxidoreductase</keyword>
<keyword evidence="7 12" id="KW-0862">Zinc</keyword>
<dbReference type="InterPro" id="IPR001692">
    <property type="entry name" value="Histidinol_DH_CS"/>
</dbReference>
<dbReference type="Proteomes" id="UP000053171">
    <property type="component" value="Unassembled WGS sequence"/>
</dbReference>
<evidence type="ECO:0000313" key="19">
    <source>
        <dbReference type="EMBL" id="OAX51254.1"/>
    </source>
</evidence>
<dbReference type="FunFam" id="3.40.50.1980:FF:000001">
    <property type="entry name" value="Histidinol dehydrogenase"/>
    <property type="match status" value="1"/>
</dbReference>
<dbReference type="PANTHER" id="PTHR21256">
    <property type="entry name" value="HISTIDINOL DEHYDROGENASE HDH"/>
    <property type="match status" value="1"/>
</dbReference>
<feature type="binding site" evidence="12 16">
    <location>
        <position position="357"/>
    </location>
    <ligand>
        <name>substrate</name>
    </ligand>
</feature>
<dbReference type="GO" id="GO:0005829">
    <property type="term" value="C:cytosol"/>
    <property type="evidence" value="ECO:0007669"/>
    <property type="project" value="TreeGrafter"/>
</dbReference>
<reference evidence="19" key="1">
    <citation type="submission" date="2016-06" db="EMBL/GenBank/DDBJ databases">
        <title>Identification of putative biosynthetic pathways for the production of bioactive secondary metabolites by the marine actinomycete Kocuria kristinae RUTW2-3.</title>
        <authorList>
            <person name="Waterworth S.C."/>
            <person name="Walmsley T.A."/>
            <person name="Matongo T."/>
            <person name="Davies-Coleman M.T."/>
            <person name="Dorrington R.A."/>
        </authorList>
    </citation>
    <scope>NUCLEOTIDE SEQUENCE [LARGE SCALE GENOMIC DNA]</scope>
    <source>
        <strain evidence="19">RUTW2-3</strain>
    </source>
</reference>
<comment type="caution">
    <text evidence="19">The sequence shown here is derived from an EMBL/GenBank/DDBJ whole genome shotgun (WGS) entry which is preliminary data.</text>
</comment>
<dbReference type="InterPro" id="IPR016161">
    <property type="entry name" value="Ald_DH/histidinol_DH"/>
</dbReference>
<evidence type="ECO:0000256" key="6">
    <source>
        <dbReference type="ARBA" id="ARBA00022723"/>
    </source>
</evidence>
<dbReference type="UniPathway" id="UPA00031">
    <property type="reaction ID" value="UER00014"/>
</dbReference>
<evidence type="ECO:0000256" key="1">
    <source>
        <dbReference type="ARBA" id="ARBA00003850"/>
    </source>
</evidence>
<name>A0A199NQ71_9MICC</name>
<dbReference type="PANTHER" id="PTHR21256:SF2">
    <property type="entry name" value="HISTIDINE BIOSYNTHESIS TRIFUNCTIONAL PROTEIN"/>
    <property type="match status" value="1"/>
</dbReference>
<proteinExistence type="inferred from homology"/>
<feature type="binding site" evidence="12 15">
    <location>
        <position position="148"/>
    </location>
    <ligand>
        <name>NAD(+)</name>
        <dbReference type="ChEBI" id="CHEBI:57540"/>
    </ligand>
</feature>
<comment type="cofactor">
    <cofactor evidence="12 17">
        <name>Zn(2+)</name>
        <dbReference type="ChEBI" id="CHEBI:29105"/>
    </cofactor>
    <text evidence="12 17">Binds 1 zinc ion per subunit.</text>
</comment>
<dbReference type="PROSITE" id="PS00611">
    <property type="entry name" value="HISOL_DEHYDROGENASE"/>
    <property type="match status" value="1"/>
</dbReference>
<feature type="binding site" evidence="12 16">
    <location>
        <position position="449"/>
    </location>
    <ligand>
        <name>substrate</name>
    </ligand>
</feature>
<feature type="active site" description="Proton acceptor" evidence="12 14">
    <location>
        <position position="356"/>
    </location>
</feature>
<keyword evidence="20" id="KW-1185">Reference proteome</keyword>
<dbReference type="Pfam" id="PF00815">
    <property type="entry name" value="Histidinol_dh"/>
    <property type="match status" value="1"/>
</dbReference>
<feature type="binding site" evidence="12 15">
    <location>
        <position position="242"/>
    </location>
    <ligand>
        <name>NAD(+)</name>
        <dbReference type="ChEBI" id="CHEBI:57540"/>
    </ligand>
</feature>
<dbReference type="GO" id="GO:0000105">
    <property type="term" value="P:L-histidine biosynthetic process"/>
    <property type="evidence" value="ECO:0007669"/>
    <property type="project" value="UniProtKB-UniRule"/>
</dbReference>
<keyword evidence="10 12" id="KW-0368">Histidine biosynthesis</keyword>
<evidence type="ECO:0000256" key="18">
    <source>
        <dbReference type="RuleBase" id="RU004175"/>
    </source>
</evidence>
<feature type="binding site" evidence="12 16">
    <location>
        <position position="390"/>
    </location>
    <ligand>
        <name>substrate</name>
    </ligand>
</feature>
<dbReference type="GO" id="GO:0051287">
    <property type="term" value="F:NAD binding"/>
    <property type="evidence" value="ECO:0007669"/>
    <property type="project" value="InterPro"/>
</dbReference>
<dbReference type="SUPFAM" id="SSF53720">
    <property type="entry name" value="ALDH-like"/>
    <property type="match status" value="1"/>
</dbReference>
<organism evidence="19 20">
    <name type="scientific">Rothia kristinae</name>
    <dbReference type="NCBI Taxonomy" id="37923"/>
    <lineage>
        <taxon>Bacteria</taxon>
        <taxon>Bacillati</taxon>
        <taxon>Actinomycetota</taxon>
        <taxon>Actinomycetes</taxon>
        <taxon>Micrococcales</taxon>
        <taxon>Micrococcaceae</taxon>
        <taxon>Rothia</taxon>
    </lineage>
</organism>
<comment type="function">
    <text evidence="1 12">Catalyzes the sequential NAD-dependent oxidations of L-histidinol to L-histidinaldehyde and then to L-histidine.</text>
</comment>
<comment type="similarity">
    <text evidence="3 12 13 18">Belongs to the histidinol dehydrogenase family.</text>
</comment>
<evidence type="ECO:0000256" key="10">
    <source>
        <dbReference type="ARBA" id="ARBA00023102"/>
    </source>
</evidence>
<evidence type="ECO:0000256" key="17">
    <source>
        <dbReference type="PIRSR" id="PIRSR000099-4"/>
    </source>
</evidence>
<dbReference type="NCBIfam" id="TIGR00069">
    <property type="entry name" value="hisD"/>
    <property type="match status" value="1"/>
</dbReference>
<dbReference type="CDD" id="cd06572">
    <property type="entry name" value="Histidinol_dh"/>
    <property type="match status" value="1"/>
</dbReference>
<dbReference type="EMBL" id="LJBJ02000027">
    <property type="protein sequence ID" value="OAX51254.1"/>
    <property type="molecule type" value="Genomic_DNA"/>
</dbReference>